<feature type="region of interest" description="Disordered" evidence="1">
    <location>
        <begin position="338"/>
        <end position="430"/>
    </location>
</feature>
<accession>A0ABD3SR78</accession>
<feature type="region of interest" description="Disordered" evidence="1">
    <location>
        <begin position="45"/>
        <end position="82"/>
    </location>
</feature>
<keyword evidence="4" id="KW-1185">Reference proteome</keyword>
<dbReference type="Proteomes" id="UP001530377">
    <property type="component" value="Unassembled WGS sequence"/>
</dbReference>
<gene>
    <name evidence="3" type="ORF">ACHAXA_007559</name>
</gene>
<keyword evidence="2" id="KW-1133">Transmembrane helix</keyword>
<reference evidence="3 4" key="1">
    <citation type="submission" date="2024-10" db="EMBL/GenBank/DDBJ databases">
        <title>Updated reference genomes for cyclostephanoid diatoms.</title>
        <authorList>
            <person name="Roberts W.R."/>
            <person name="Alverson A.J."/>
        </authorList>
    </citation>
    <scope>NUCLEOTIDE SEQUENCE [LARGE SCALE GENOMIC DNA]</scope>
    <source>
        <strain evidence="3 4">AJA228-03</strain>
    </source>
</reference>
<dbReference type="AlphaFoldDB" id="A0ABD3SR78"/>
<evidence type="ECO:0000256" key="2">
    <source>
        <dbReference type="SAM" id="Phobius"/>
    </source>
</evidence>
<name>A0ABD3SR78_9STRA</name>
<sequence>MGAKDQFDDEDLNASFYGGDTFDDMIAKVTDSTTIVDDLLGQLEPTKRKKDANDDDAVVRRESSSDGGDMGDDASLDSSDISGESTISVVSATAMKYQAPPLLNDDESTIDMRPPAPEVSTVSSYVDQLNQHEQSKAKLVKAGICAACIAVIVGVALAVFAATGNKVEGGISSQVTVSSGLPSPVNQNPSSAPIMIAVDAFPMDSIHLIQLTLQNLPDGPLPPDYRASIVSFIEVLLVECLGDSIFELLDVADVGGGGGTSRSLVLSRRLNFNLQLRIVVRGPSNYSEDDVRSYVMDVIKARSDDIVSYLEALDSDTFEYVAVSVGTFDITGLVVSPQTEVPTARRTTEPTVSPSKVPTAEPTIEVSLSTPSPSLSPETDLPTTNTPSLSPKTDLPTTNTPVTKSPTKKPSLRPTRNPIPRTIPGPTPTPLQMDGSMISPYGTATEPVGSPTTPSNGSVNQGPVIAPVSAGPSNGYFCAKTSYTENWNILLEFNCELQCPSMSHLDCPGGHQCSLSEYCGTHRG</sequence>
<evidence type="ECO:0000313" key="3">
    <source>
        <dbReference type="EMBL" id="KAL3827052.1"/>
    </source>
</evidence>
<evidence type="ECO:0000256" key="1">
    <source>
        <dbReference type="SAM" id="MobiDB-lite"/>
    </source>
</evidence>
<feature type="transmembrane region" description="Helical" evidence="2">
    <location>
        <begin position="139"/>
        <end position="162"/>
    </location>
</feature>
<protein>
    <submittedName>
        <fullName evidence="3">Uncharacterized protein</fullName>
    </submittedName>
</protein>
<feature type="compositionally biased region" description="Low complexity" evidence="1">
    <location>
        <begin position="367"/>
        <end position="384"/>
    </location>
</feature>
<feature type="compositionally biased region" description="Polar residues" evidence="1">
    <location>
        <begin position="385"/>
        <end position="405"/>
    </location>
</feature>
<keyword evidence="2" id="KW-0472">Membrane</keyword>
<comment type="caution">
    <text evidence="3">The sequence shown here is derived from an EMBL/GenBank/DDBJ whole genome shotgun (WGS) entry which is preliminary data.</text>
</comment>
<dbReference type="EMBL" id="JALLPB020000009">
    <property type="protein sequence ID" value="KAL3827052.1"/>
    <property type="molecule type" value="Genomic_DNA"/>
</dbReference>
<evidence type="ECO:0000313" key="4">
    <source>
        <dbReference type="Proteomes" id="UP001530377"/>
    </source>
</evidence>
<organism evidence="3 4">
    <name type="scientific">Cyclostephanos tholiformis</name>
    <dbReference type="NCBI Taxonomy" id="382380"/>
    <lineage>
        <taxon>Eukaryota</taxon>
        <taxon>Sar</taxon>
        <taxon>Stramenopiles</taxon>
        <taxon>Ochrophyta</taxon>
        <taxon>Bacillariophyta</taxon>
        <taxon>Coscinodiscophyceae</taxon>
        <taxon>Thalassiosirophycidae</taxon>
        <taxon>Stephanodiscales</taxon>
        <taxon>Stephanodiscaceae</taxon>
        <taxon>Cyclostephanos</taxon>
    </lineage>
</organism>
<keyword evidence="2" id="KW-0812">Transmembrane</keyword>
<proteinExistence type="predicted"/>